<evidence type="ECO:0000256" key="3">
    <source>
        <dbReference type="ARBA" id="ARBA00023098"/>
    </source>
</evidence>
<dbReference type="EMBL" id="JAVMIP010000010">
    <property type="protein sequence ID" value="MDS3861251.1"/>
    <property type="molecule type" value="Genomic_DNA"/>
</dbReference>
<dbReference type="PANTHER" id="PTHR13943:SF77">
    <property type="entry name" value="LRAT DOMAIN-CONTAINING PROTEIN"/>
    <property type="match status" value="1"/>
</dbReference>
<dbReference type="GO" id="GO:0008970">
    <property type="term" value="F:phospholipase A1 activity"/>
    <property type="evidence" value="ECO:0007669"/>
    <property type="project" value="TreeGrafter"/>
</dbReference>
<name>A0AAE4JWP8_9CYAN</name>
<keyword evidence="3" id="KW-0443">Lipid metabolism</keyword>
<dbReference type="GO" id="GO:0004623">
    <property type="term" value="F:phospholipase A2 activity"/>
    <property type="evidence" value="ECO:0007669"/>
    <property type="project" value="TreeGrafter"/>
</dbReference>
<dbReference type="Pfam" id="PF04970">
    <property type="entry name" value="LRAT"/>
    <property type="match status" value="1"/>
</dbReference>
<comment type="caution">
    <text evidence="5">The sequence shown here is derived from an EMBL/GenBank/DDBJ whole genome shotgun (WGS) entry which is preliminary data.</text>
</comment>
<accession>A0AAE4JWP8</accession>
<dbReference type="GO" id="GO:0005737">
    <property type="term" value="C:cytoplasm"/>
    <property type="evidence" value="ECO:0007669"/>
    <property type="project" value="TreeGrafter"/>
</dbReference>
<evidence type="ECO:0000313" key="5">
    <source>
        <dbReference type="EMBL" id="MDS3861251.1"/>
    </source>
</evidence>
<keyword evidence="5" id="KW-0012">Acyltransferase</keyword>
<evidence type="ECO:0000259" key="4">
    <source>
        <dbReference type="PROSITE" id="PS51934"/>
    </source>
</evidence>
<dbReference type="RefSeq" id="WP_322878497.1">
    <property type="nucleotide sequence ID" value="NZ_JAVMIP010000010.1"/>
</dbReference>
<dbReference type="GO" id="GO:0016410">
    <property type="term" value="F:N-acyltransferase activity"/>
    <property type="evidence" value="ECO:0007669"/>
    <property type="project" value="TreeGrafter"/>
</dbReference>
<dbReference type="GO" id="GO:0070292">
    <property type="term" value="P:N-acylphosphatidylethanolamine metabolic process"/>
    <property type="evidence" value="ECO:0007669"/>
    <property type="project" value="TreeGrafter"/>
</dbReference>
<organism evidence="5 6">
    <name type="scientific">Pseudocalidococcus azoricus BACA0444</name>
    <dbReference type="NCBI Taxonomy" id="2918990"/>
    <lineage>
        <taxon>Bacteria</taxon>
        <taxon>Bacillati</taxon>
        <taxon>Cyanobacteriota</taxon>
        <taxon>Cyanophyceae</taxon>
        <taxon>Acaryochloridales</taxon>
        <taxon>Thermosynechococcaceae</taxon>
        <taxon>Pseudocalidococcus</taxon>
        <taxon>Pseudocalidococcus azoricus</taxon>
    </lineage>
</organism>
<dbReference type="Proteomes" id="UP001268256">
    <property type="component" value="Unassembled WGS sequence"/>
</dbReference>
<keyword evidence="1" id="KW-0808">Transferase</keyword>
<reference evidence="6" key="1">
    <citation type="submission" date="2023-07" db="EMBL/GenBank/DDBJ databases">
        <authorList>
            <person name="Luz R."/>
            <person name="Cordeiro R."/>
            <person name="Fonseca A."/>
            <person name="Goncalves V."/>
        </authorList>
    </citation>
    <scope>NUCLEOTIDE SEQUENCE [LARGE SCALE GENOMIC DNA]</scope>
    <source>
        <strain evidence="6">BACA0444</strain>
    </source>
</reference>
<dbReference type="Gene3D" id="3.90.1720.10">
    <property type="entry name" value="endopeptidase domain like (from Nostoc punctiforme)"/>
    <property type="match status" value="1"/>
</dbReference>
<dbReference type="InterPro" id="IPR051496">
    <property type="entry name" value="H-rev107_PLA/AT"/>
</dbReference>
<keyword evidence="6" id="KW-1185">Reference proteome</keyword>
<evidence type="ECO:0000256" key="1">
    <source>
        <dbReference type="ARBA" id="ARBA00022679"/>
    </source>
</evidence>
<evidence type="ECO:0000256" key="2">
    <source>
        <dbReference type="ARBA" id="ARBA00022801"/>
    </source>
</evidence>
<proteinExistence type="predicted"/>
<evidence type="ECO:0000313" key="6">
    <source>
        <dbReference type="Proteomes" id="UP001268256"/>
    </source>
</evidence>
<dbReference type="InterPro" id="IPR007053">
    <property type="entry name" value="LRAT_dom"/>
</dbReference>
<dbReference type="AlphaFoldDB" id="A0AAE4JWP8"/>
<protein>
    <submittedName>
        <fullName evidence="5">Lecithin retinol acyltransferase family protein</fullName>
    </submittedName>
</protein>
<feature type="domain" description="LRAT" evidence="4">
    <location>
        <begin position="1"/>
        <end position="70"/>
    </location>
</feature>
<dbReference type="PROSITE" id="PS51934">
    <property type="entry name" value="LRAT"/>
    <property type="match status" value="1"/>
</dbReference>
<sequence>MDKSGGLVIPKFAQDNNVQCVRYADNASSAPNIVVERAVSRLGESGYSLLSNNCEHFAAWCKTGKHQSEQVKNGVAVGAGAPLAGAAVAGSLGVVSGVGAAAGLSGAGIMSGLATVGGAIGGGAVAGVGALGAAPAFVTTLAMNQVLKDDETLPQEERDARGAGRLATKVGAVGGSAIALGAIAGAGTTGVSAVGITTGLATIGGTVGGGMAAGVALTVAAPAVAAAALGFGIYKAVQWFSSES</sequence>
<dbReference type="PANTHER" id="PTHR13943">
    <property type="entry name" value="HRAS-LIKE SUPPRESSOR - RELATED"/>
    <property type="match status" value="1"/>
</dbReference>
<gene>
    <name evidence="5" type="ORF">RIF25_10575</name>
</gene>
<keyword evidence="2" id="KW-0378">Hydrolase</keyword>